<name>A0A0F9QX92_9ZZZZ</name>
<dbReference type="EMBL" id="LAZR01004309">
    <property type="protein sequence ID" value="KKN09758.1"/>
    <property type="molecule type" value="Genomic_DNA"/>
</dbReference>
<comment type="caution">
    <text evidence="1">The sequence shown here is derived from an EMBL/GenBank/DDBJ whole genome shotgun (WGS) entry which is preliminary data.</text>
</comment>
<protein>
    <submittedName>
        <fullName evidence="1">Uncharacterized protein</fullName>
    </submittedName>
</protein>
<sequence>MGGKSGQQQPSRLSRIRNKFGFGVILTRINLQYPRDEGDQVVEKFLIFFQNWEDWRPKLFNPAKPETYPESTFKDAITLDSALITLGMGYSEIQ</sequence>
<gene>
    <name evidence="1" type="ORF">LCGC14_1043370</name>
</gene>
<evidence type="ECO:0000313" key="1">
    <source>
        <dbReference type="EMBL" id="KKN09758.1"/>
    </source>
</evidence>
<organism evidence="1">
    <name type="scientific">marine sediment metagenome</name>
    <dbReference type="NCBI Taxonomy" id="412755"/>
    <lineage>
        <taxon>unclassified sequences</taxon>
        <taxon>metagenomes</taxon>
        <taxon>ecological metagenomes</taxon>
    </lineage>
</organism>
<proteinExistence type="predicted"/>
<accession>A0A0F9QX92</accession>
<dbReference type="AlphaFoldDB" id="A0A0F9QX92"/>
<reference evidence="1" key="1">
    <citation type="journal article" date="2015" name="Nature">
        <title>Complex archaea that bridge the gap between prokaryotes and eukaryotes.</title>
        <authorList>
            <person name="Spang A."/>
            <person name="Saw J.H."/>
            <person name="Jorgensen S.L."/>
            <person name="Zaremba-Niedzwiedzka K."/>
            <person name="Martijn J."/>
            <person name="Lind A.E."/>
            <person name="van Eijk R."/>
            <person name="Schleper C."/>
            <person name="Guy L."/>
            <person name="Ettema T.J."/>
        </authorList>
    </citation>
    <scope>NUCLEOTIDE SEQUENCE</scope>
</reference>